<accession>A0A4R2D3Y0</accession>
<dbReference type="RefSeq" id="WP_133032697.1">
    <property type="nucleotide sequence ID" value="NZ_BAABEI010000012.1"/>
</dbReference>
<dbReference type="PANTHER" id="PTHR36922:SF1">
    <property type="entry name" value="DUF1993 DOMAIN-CONTAINING PROTEIN"/>
    <property type="match status" value="1"/>
</dbReference>
<name>A0A4R2D3Y0_SHIGR</name>
<dbReference type="SUPFAM" id="SSF109854">
    <property type="entry name" value="DinB/YfiT-like putative metalloenzymes"/>
    <property type="match status" value="1"/>
</dbReference>
<protein>
    <recommendedName>
        <fullName evidence="3">DUF1993 domain-containing protein</fullName>
    </recommendedName>
</protein>
<dbReference type="Proteomes" id="UP000295351">
    <property type="component" value="Unassembled WGS sequence"/>
</dbReference>
<dbReference type="InterPro" id="IPR018531">
    <property type="entry name" value="DUF1993"/>
</dbReference>
<keyword evidence="2" id="KW-1185">Reference proteome</keyword>
<reference evidence="1 2" key="1">
    <citation type="submission" date="2019-03" db="EMBL/GenBank/DDBJ databases">
        <title>Genomic Encyclopedia of Type Strains, Phase IV (KMG-IV): sequencing the most valuable type-strain genomes for metagenomic binning, comparative biology and taxonomic classification.</title>
        <authorList>
            <person name="Goeker M."/>
        </authorList>
    </citation>
    <scope>NUCLEOTIDE SEQUENCE [LARGE SCALE GENOMIC DNA]</scope>
    <source>
        <strain evidence="1 2">DSM 18401</strain>
    </source>
</reference>
<comment type="caution">
    <text evidence="1">The sequence shown here is derived from an EMBL/GenBank/DDBJ whole genome shotgun (WGS) entry which is preliminary data.</text>
</comment>
<organism evidence="1 2">
    <name type="scientific">Shinella granuli</name>
    <dbReference type="NCBI Taxonomy" id="323621"/>
    <lineage>
        <taxon>Bacteria</taxon>
        <taxon>Pseudomonadati</taxon>
        <taxon>Pseudomonadota</taxon>
        <taxon>Alphaproteobacteria</taxon>
        <taxon>Hyphomicrobiales</taxon>
        <taxon>Rhizobiaceae</taxon>
        <taxon>Shinella</taxon>
    </lineage>
</organism>
<proteinExistence type="predicted"/>
<evidence type="ECO:0000313" key="2">
    <source>
        <dbReference type="Proteomes" id="UP000295351"/>
    </source>
</evidence>
<evidence type="ECO:0000313" key="1">
    <source>
        <dbReference type="EMBL" id="TCN48355.1"/>
    </source>
</evidence>
<sequence length="168" mass="18329">MSIPLYDLAIPAFQRGFTVLTKLLDKAEAFAEERKIKPEVLVNARLAPDMLSLAGQIQRMSDTAKGAAARLTGSDAPSFPDDETTLADLRVRIANTVSYLATVPESAFEGAAERTVVLKTRGGETSYTGKDYLLTFALPNFYFHLTTAYAILRHNGVPVGKLDYLGRT</sequence>
<evidence type="ECO:0008006" key="3">
    <source>
        <dbReference type="Google" id="ProtNLM"/>
    </source>
</evidence>
<dbReference type="EMBL" id="SLVX01000001">
    <property type="protein sequence ID" value="TCN48355.1"/>
    <property type="molecule type" value="Genomic_DNA"/>
</dbReference>
<dbReference type="Pfam" id="PF09351">
    <property type="entry name" value="DUF1993"/>
    <property type="match status" value="1"/>
</dbReference>
<dbReference type="AlphaFoldDB" id="A0A4R2D3Y0"/>
<dbReference type="InterPro" id="IPR034660">
    <property type="entry name" value="DinB/YfiT-like"/>
</dbReference>
<dbReference type="PANTHER" id="PTHR36922">
    <property type="entry name" value="BLL2446 PROTEIN"/>
    <property type="match status" value="1"/>
</dbReference>
<gene>
    <name evidence="1" type="ORF">EV665_10187</name>
</gene>
<dbReference type="Gene3D" id="1.20.120.450">
    <property type="entry name" value="dinb family like domain"/>
    <property type="match status" value="1"/>
</dbReference>